<dbReference type="AlphaFoldDB" id="A0A0M7BC03"/>
<feature type="transmembrane region" description="Helical" evidence="1">
    <location>
        <begin position="126"/>
        <end position="150"/>
    </location>
</feature>
<dbReference type="Proteomes" id="UP000049455">
    <property type="component" value="Unassembled WGS sequence"/>
</dbReference>
<accession>A0A0M7BC03</accession>
<keyword evidence="1" id="KW-0472">Membrane</keyword>
<evidence type="ECO:0000313" key="3">
    <source>
        <dbReference type="Proteomes" id="UP000049455"/>
    </source>
</evidence>
<dbReference type="STRING" id="313367.JSE7799_02325"/>
<sequence length="165" mass="17681">MSVSRDIPRAWIRPRRVMAEHIARGTGDSEAFIFLMAGCLMVFVSRLPALSRDAFLTGADFMVAMGGALMALVFLLPLVMLAVAYLAHLVAKALRAPGRAEGARVATSWALLAASPAMLLNGLTEGFIGAGSALDLVGLFALGGFIWIWVNSLYVAEWEREITNA</sequence>
<evidence type="ECO:0008006" key="4">
    <source>
        <dbReference type="Google" id="ProtNLM"/>
    </source>
</evidence>
<evidence type="ECO:0000256" key="1">
    <source>
        <dbReference type="SAM" id="Phobius"/>
    </source>
</evidence>
<feature type="transmembrane region" description="Helical" evidence="1">
    <location>
        <begin position="102"/>
        <end position="120"/>
    </location>
</feature>
<protein>
    <recommendedName>
        <fullName evidence="4">Yip1 domain protein</fullName>
    </recommendedName>
</protein>
<name>A0A0M7BC03_9RHOB</name>
<keyword evidence="3" id="KW-1185">Reference proteome</keyword>
<feature type="transmembrane region" description="Helical" evidence="1">
    <location>
        <begin position="31"/>
        <end position="49"/>
    </location>
</feature>
<feature type="transmembrane region" description="Helical" evidence="1">
    <location>
        <begin position="61"/>
        <end position="90"/>
    </location>
</feature>
<organism evidence="2 3">
    <name type="scientific">Jannaschia seosinensis</name>
    <dbReference type="NCBI Taxonomy" id="313367"/>
    <lineage>
        <taxon>Bacteria</taxon>
        <taxon>Pseudomonadati</taxon>
        <taxon>Pseudomonadota</taxon>
        <taxon>Alphaproteobacteria</taxon>
        <taxon>Rhodobacterales</taxon>
        <taxon>Roseobacteraceae</taxon>
        <taxon>Jannaschia</taxon>
    </lineage>
</organism>
<reference evidence="2 3" key="1">
    <citation type="submission" date="2015-09" db="EMBL/GenBank/DDBJ databases">
        <authorList>
            <person name="Jackson K.R."/>
            <person name="Lunt B.L."/>
            <person name="Fisher J.N.B."/>
            <person name="Gardner A.V."/>
            <person name="Bailey M.E."/>
            <person name="Deus L.M."/>
            <person name="Earl A.S."/>
            <person name="Gibby P.D."/>
            <person name="Hartmann K.A."/>
            <person name="Liu J.E."/>
            <person name="Manci A.M."/>
            <person name="Nielsen D.A."/>
            <person name="Solomon M.B."/>
            <person name="Breakwell D.P."/>
            <person name="Burnett S.H."/>
            <person name="Grose J.H."/>
        </authorList>
    </citation>
    <scope>NUCLEOTIDE SEQUENCE [LARGE SCALE GENOMIC DNA]</scope>
    <source>
        <strain evidence="2 3">CECT 7799</strain>
    </source>
</reference>
<keyword evidence="1" id="KW-1133">Transmembrane helix</keyword>
<evidence type="ECO:0000313" key="2">
    <source>
        <dbReference type="EMBL" id="CUH39598.1"/>
    </source>
</evidence>
<dbReference type="EMBL" id="CYPR01000157">
    <property type="protein sequence ID" value="CUH39598.1"/>
    <property type="molecule type" value="Genomic_DNA"/>
</dbReference>
<gene>
    <name evidence="2" type="ORF">JSE7799_02325</name>
</gene>
<proteinExistence type="predicted"/>
<keyword evidence="1" id="KW-0812">Transmembrane</keyword>